<organism evidence="7 8">
    <name type="scientific">Flavobacterium cyanobacteriorum</name>
    <dbReference type="NCBI Taxonomy" id="2022802"/>
    <lineage>
        <taxon>Bacteria</taxon>
        <taxon>Pseudomonadati</taxon>
        <taxon>Bacteroidota</taxon>
        <taxon>Flavobacteriia</taxon>
        <taxon>Flavobacteriales</taxon>
        <taxon>Flavobacteriaceae</taxon>
        <taxon>Flavobacterium</taxon>
    </lineage>
</organism>
<reference evidence="7 8" key="1">
    <citation type="submission" date="2017-07" db="EMBL/GenBank/DDBJ databases">
        <title>Flavobacterium cyanobacteriorum sp. nov., isolated from cyanobacterial aggregates in a eutrophic lake.</title>
        <authorList>
            <person name="Cai H."/>
        </authorList>
    </citation>
    <scope>NUCLEOTIDE SEQUENCE [LARGE SCALE GENOMIC DNA]</scope>
    <source>
        <strain evidence="7 8">TH021</strain>
    </source>
</reference>
<name>A0A255Z1W1_9FLAO</name>
<keyword evidence="8" id="KW-1185">Reference proteome</keyword>
<feature type="compositionally biased region" description="Gly residues" evidence="5">
    <location>
        <begin position="55"/>
        <end position="68"/>
    </location>
</feature>
<evidence type="ECO:0000256" key="6">
    <source>
        <dbReference type="SAM" id="Phobius"/>
    </source>
</evidence>
<dbReference type="Proteomes" id="UP000216605">
    <property type="component" value="Unassembled WGS sequence"/>
</dbReference>
<dbReference type="OrthoDB" id="676306at2"/>
<evidence type="ECO:0000256" key="2">
    <source>
        <dbReference type="ARBA" id="ARBA00022692"/>
    </source>
</evidence>
<sequence length="270" mass="27365">MIRLTKQEQESVFITLGIFSVLFVLLFLLKHHPSKMPEEDPKPIEVMLEGGGGGGGATINFGESGGGAKFQSSQPTEEVVGSSDDKAEAVANTKPVPVRDHQMQNPKPQVDNIPKRPPNAAVDNLLSGSDQSGGNGNGLSSGSYGDGGTGNGTGGGDGTGNGTGSGPGSGSGSGGGSGSGRGTGVGNYTLAGRKALAKSEPVGCNETGTVTVKITVDRSGSVIKADTDRGTNASPCLMQQARAAAMKWKFDAGNADKQVGQIVYNFKHTE</sequence>
<dbReference type="SUPFAM" id="SSF74653">
    <property type="entry name" value="TolA/TonB C-terminal domain"/>
    <property type="match status" value="1"/>
</dbReference>
<feature type="compositionally biased region" description="Gly residues" evidence="5">
    <location>
        <begin position="131"/>
        <end position="185"/>
    </location>
</feature>
<gene>
    <name evidence="7" type="ORF">CHU92_10845</name>
</gene>
<feature type="region of interest" description="Disordered" evidence="5">
    <location>
        <begin position="55"/>
        <end position="185"/>
    </location>
</feature>
<dbReference type="NCBIfam" id="TIGR01352">
    <property type="entry name" value="tonB_Cterm"/>
    <property type="match status" value="1"/>
</dbReference>
<evidence type="ECO:0000256" key="4">
    <source>
        <dbReference type="ARBA" id="ARBA00023136"/>
    </source>
</evidence>
<keyword evidence="4 6" id="KW-0472">Membrane</keyword>
<comment type="subcellular location">
    <subcellularLocation>
        <location evidence="1">Membrane</location>
        <topology evidence="1">Single-pass membrane protein</topology>
    </subcellularLocation>
</comment>
<comment type="caution">
    <text evidence="7">The sequence shown here is derived from an EMBL/GenBank/DDBJ whole genome shotgun (WGS) entry which is preliminary data.</text>
</comment>
<keyword evidence="3 6" id="KW-1133">Transmembrane helix</keyword>
<keyword evidence="2 6" id="KW-0812">Transmembrane</keyword>
<evidence type="ECO:0000256" key="1">
    <source>
        <dbReference type="ARBA" id="ARBA00004167"/>
    </source>
</evidence>
<accession>A0A255Z1W1</accession>
<evidence type="ECO:0000256" key="5">
    <source>
        <dbReference type="SAM" id="MobiDB-lite"/>
    </source>
</evidence>
<evidence type="ECO:0000256" key="3">
    <source>
        <dbReference type="ARBA" id="ARBA00022989"/>
    </source>
</evidence>
<dbReference type="AlphaFoldDB" id="A0A255Z1W1"/>
<evidence type="ECO:0000313" key="8">
    <source>
        <dbReference type="Proteomes" id="UP000216605"/>
    </source>
</evidence>
<evidence type="ECO:0000313" key="7">
    <source>
        <dbReference type="EMBL" id="OYQ35466.1"/>
    </source>
</evidence>
<proteinExistence type="predicted"/>
<dbReference type="EMBL" id="NOXV01000282">
    <property type="protein sequence ID" value="OYQ35466.1"/>
    <property type="molecule type" value="Genomic_DNA"/>
</dbReference>
<dbReference type="GO" id="GO:0016020">
    <property type="term" value="C:membrane"/>
    <property type="evidence" value="ECO:0007669"/>
    <property type="project" value="UniProtKB-SubCell"/>
</dbReference>
<dbReference type="RefSeq" id="WP_094415469.1">
    <property type="nucleotide sequence ID" value="NZ_NOXV01000282.1"/>
</dbReference>
<dbReference type="InterPro" id="IPR006260">
    <property type="entry name" value="TonB/TolA_C"/>
</dbReference>
<protein>
    <submittedName>
        <fullName evidence="7">Uncharacterized protein</fullName>
    </submittedName>
</protein>
<feature type="transmembrane region" description="Helical" evidence="6">
    <location>
        <begin position="12"/>
        <end position="29"/>
    </location>
</feature>
<dbReference type="Gene3D" id="3.30.1150.10">
    <property type="match status" value="1"/>
</dbReference>